<dbReference type="KEGG" id="cid:P73_1453"/>
<evidence type="ECO:0000313" key="4">
    <source>
        <dbReference type="Proteomes" id="UP000031521"/>
    </source>
</evidence>
<dbReference type="RefSeq" id="WP_202966942.1">
    <property type="nucleotide sequence ID" value="NZ_CP004393.1"/>
</dbReference>
<dbReference type="InterPro" id="IPR024344">
    <property type="entry name" value="MDMPI_metal-binding"/>
</dbReference>
<dbReference type="GO" id="GO:0046872">
    <property type="term" value="F:metal ion binding"/>
    <property type="evidence" value="ECO:0007669"/>
    <property type="project" value="InterPro"/>
</dbReference>
<proteinExistence type="predicted"/>
<protein>
    <recommendedName>
        <fullName evidence="2">Mycothiol-dependent maleylpyruvate isomerase metal-binding domain-containing protein</fullName>
    </recommendedName>
</protein>
<feature type="compositionally biased region" description="Acidic residues" evidence="1">
    <location>
        <begin position="1"/>
        <end position="10"/>
    </location>
</feature>
<keyword evidence="4" id="KW-1185">Reference proteome</keyword>
<dbReference type="HOGENOM" id="CLU_1516797_0_0_5"/>
<evidence type="ECO:0000259" key="2">
    <source>
        <dbReference type="Pfam" id="PF11716"/>
    </source>
</evidence>
<dbReference type="EMBL" id="CP004393">
    <property type="protein sequence ID" value="AJE46168.1"/>
    <property type="molecule type" value="Genomic_DNA"/>
</dbReference>
<accession>A0A0B5DRM1</accession>
<evidence type="ECO:0000256" key="1">
    <source>
        <dbReference type="SAM" id="MobiDB-lite"/>
    </source>
</evidence>
<dbReference type="AlphaFoldDB" id="A0A0B5DRM1"/>
<organism evidence="3 4">
    <name type="scientific">Celeribacter indicus</name>
    <dbReference type="NCBI Taxonomy" id="1208324"/>
    <lineage>
        <taxon>Bacteria</taxon>
        <taxon>Pseudomonadati</taxon>
        <taxon>Pseudomonadota</taxon>
        <taxon>Alphaproteobacteria</taxon>
        <taxon>Rhodobacterales</taxon>
        <taxon>Roseobacteraceae</taxon>
        <taxon>Celeribacter</taxon>
    </lineage>
</organism>
<feature type="domain" description="Mycothiol-dependent maleylpyruvate isomerase metal-binding" evidence="2">
    <location>
        <begin position="46"/>
        <end position="184"/>
    </location>
</feature>
<dbReference type="Gene3D" id="1.20.120.450">
    <property type="entry name" value="dinb family like domain"/>
    <property type="match status" value="1"/>
</dbReference>
<dbReference type="STRING" id="1208324.P73_1453"/>
<dbReference type="SUPFAM" id="SSF109854">
    <property type="entry name" value="DinB/YfiT-like putative metalloenzymes"/>
    <property type="match status" value="1"/>
</dbReference>
<evidence type="ECO:0000313" key="3">
    <source>
        <dbReference type="EMBL" id="AJE46168.1"/>
    </source>
</evidence>
<dbReference type="Pfam" id="PF11716">
    <property type="entry name" value="MDMPI_N"/>
    <property type="match status" value="1"/>
</dbReference>
<sequence>MAAEDMPDDTAGDRDGAARAALKARQGKGARYDAARAPAEDLLLARRGTAYFARKLMELPDADLSGPSALPGLTRAHVVARVSYAARHEALALEALAGGDEGSGVGAIPQLPEALPSPDLAATLPARALRHLFHHSAVHLNVCWRDLTDADWDRQITLPDGSITTPRTLPRRRARHIWQAAIDLANGARPQDIPKHLRNA</sequence>
<dbReference type="InterPro" id="IPR034660">
    <property type="entry name" value="DinB/YfiT-like"/>
</dbReference>
<dbReference type="Proteomes" id="UP000031521">
    <property type="component" value="Chromosome"/>
</dbReference>
<reference evidence="3 4" key="1">
    <citation type="journal article" date="2014" name="Int. J. Syst. Evol. Microbiol.">
        <title>Celeribacter indicus sp. nov., a polycyclic aromatic hydrocarbon-degrading bacterium from deep-sea sediment and reclassification of Huaishuia halophila as Celeribacter halophilus comb. nov.</title>
        <authorList>
            <person name="Lai Q."/>
            <person name="Cao J."/>
            <person name="Yuan J."/>
            <person name="Li F."/>
            <person name="Shao Z."/>
        </authorList>
    </citation>
    <scope>NUCLEOTIDE SEQUENCE [LARGE SCALE GENOMIC DNA]</scope>
    <source>
        <strain evidence="3">P73</strain>
    </source>
</reference>
<name>A0A0B5DRM1_9RHOB</name>
<feature type="compositionally biased region" description="Low complexity" evidence="1">
    <location>
        <begin position="18"/>
        <end position="29"/>
    </location>
</feature>
<gene>
    <name evidence="3" type="ORF">P73_1453</name>
</gene>
<feature type="region of interest" description="Disordered" evidence="1">
    <location>
        <begin position="1"/>
        <end position="30"/>
    </location>
</feature>